<protein>
    <submittedName>
        <fullName evidence="1">HEAT repeat protein-like protein</fullName>
    </submittedName>
</protein>
<sequence length="2035" mass="220960">MAASDEQPAREDPSNPELDVKKLHALPTEQQDLYLLTFTSDLARHVDSLDADGASAHQIYIKKELFQVINLASPTPTRVIRNNLGRAFSGIFGKGDRKLLFESINECNSILNGAGKNEKDARAKHAAAHCLGCIFEAAGDSAQNLAPVAVMSLLRLIKFAQNYTGLRATVFRAVGKIFKGIAPSTEENVARDAWKQARNACAGDKSLLVQSSACFCLEQLVKYTSLFDNATDFDKLQTAVWKAVDSSSATLRHAAALAICAALVKNYSETAAVEEPIMGITRVGTGATKKKNKRMSTIDTGDDAMERPESPAPKKSAAKITFTISAILRLLSTQYCRTSTSHRARAGIAVCYMKVLRGLGEQIVESKYNEIARSLFTDILSNQVIIQNRYRTLSARKYVAVILETVIGREMLGESGQLNAARFLVNEILKDYPQALKERPEPSKQTLIGALSTLSALFDSLGSASNVIADPSRDALIQILQHPSYSVQVHASSCLRSFVLACPLQLLPSVTICMNSVNRELGLLGTGRQSPRKCVGLANGLSAVLSTSTSQPLHGSVDVNSRVLSQATTLLKSAGNSDVRVSATQVQVAWILIGGLMTLGPNFVKIHLSQLLLLWKNALPKPLNKDNMVQRNVFELSYLSHVRECALGSISTFLEFNSRLLTLDVTKRLAAMLQNTTMFLNTLPAKKTTDDISQRLSPALQLHDFDLMVRRRVLQCYTKLVDLTPASSNEVLLQTNLLSFAVANFADPDNYTTSSFSTAIASAAGSFESIWEVADNHGFGVTGLVRGFDIKSLPGEHDNSTGHHWLVRHGPEATIDRTLLSPICGAREHDSISLYNPSHDSAELPDPPATEVVNSALQLFAICLPLQTPKVQESILEQMTSFLSAGSLQRDINRRTAMMVNIAYGLLSALKVAVKETRSASGSLKGAAVEKVMQELLHIFVILPDPFVRRLAGEALGRLCSSSGNALTGSEVNYLVDQIVANREPFARSGYAYALGCILSQLGGMAASYHLKNILGILMSLGNDPHPIVHFSAIDSLSRVADSAGLSFSSHVTGTLGMLAQLYAADSHNEEAASLASSNIEIDLPTPATVARCIDSTINVLGPDLQEMAKARDMIMTLIDLFEKEPDELVRIEALRCQEHVSLYAPGQMRFTDYVKHLQASLDSPSTQIRDMAADGLHNLMRRNTEEIIRAGDPGLEDALWHVLDRQPDHKVVRNILRNWLHQTGLTDTAAWVQRCHSVLTKTKKVETQEVIEIKPTAGATDLQDEEVAGFAAAANAPGAEVGQAGQTSQELLKWQVRTIGMDLLSELVAMVSKEATFREESPCVLALQHRVADVVRIAFSASTAGVVQLRIRGLKIIDQVLKLFGKTPDPDFAEATLLEQYQAQIGSALTPAFAADSSPELAAEAINVCATFIATGIVTDVDRMGRILKLLISALENFSSETEAAAIGDLRGLSSNAAVMVKMSVFSAWAELQIASAEQTYLVDVLRPHIAKLTPLWLASLREYARLRFEPDISSSMGSASLSGSLDTIYAALNRETLMKFYQESWLNLVDAIASLIDEDSEFVFDALDGKTEFSELQTPTKADHINYRDEPVAFFFVLFGLAFEALAGRPGDLQASKEQILEILQALKKILRPSVSGQAIYQEVIFSETMDMLDRLVLTEGLTVQTVIVEIARNLCLGHPSARRDQGAPGDDHLSEDIDQLFELTKIMVLVLSGLVPGLEDSSSKARHELNEEAVALLTTALSALVDAAQVFPAIIKADLHACILHIFATIFGTGACQATVVPQSLPIFKRFVTSLTRDAEATDDTSKQLRATLTRFLTIMRHAQQREFDAALACEKNIILATTILVSSAASAFAPSDPLIKLFIDNLFDCLGTVTTSKVAVGCCRSLLLLPKKGAVESSIAALILPQILSFLANPSGVEGLEESRSLLAQTLVTSISTLPKPEQRQLAVKIIIPALLARVQNDAKTSQETAGRLLEIAQADQEAFRGVVAGLNAEQRDFLQGVLKSGQGPKKEVRREEEGEPTIALKMNFGS</sequence>
<dbReference type="EMBL" id="MU006701">
    <property type="protein sequence ID" value="KAF2633353.1"/>
    <property type="molecule type" value="Genomic_DNA"/>
</dbReference>
<comment type="caution">
    <text evidence="1">The sequence shown here is derived from an EMBL/GenBank/DDBJ whole genome shotgun (WGS) entry which is preliminary data.</text>
</comment>
<evidence type="ECO:0000313" key="1">
    <source>
        <dbReference type="EMBL" id="KAF2633353.1"/>
    </source>
</evidence>
<proteinExistence type="predicted"/>
<reference evidence="1" key="1">
    <citation type="journal article" date="2020" name="Stud. Mycol.">
        <title>101 Dothideomycetes genomes: a test case for predicting lifestyles and emergence of pathogens.</title>
        <authorList>
            <person name="Haridas S."/>
            <person name="Albert R."/>
            <person name="Binder M."/>
            <person name="Bloem J."/>
            <person name="Labutti K."/>
            <person name="Salamov A."/>
            <person name="Andreopoulos B."/>
            <person name="Baker S."/>
            <person name="Barry K."/>
            <person name="Bills G."/>
            <person name="Bluhm B."/>
            <person name="Cannon C."/>
            <person name="Castanera R."/>
            <person name="Culley D."/>
            <person name="Daum C."/>
            <person name="Ezra D."/>
            <person name="Gonzalez J."/>
            <person name="Henrissat B."/>
            <person name="Kuo A."/>
            <person name="Liang C."/>
            <person name="Lipzen A."/>
            <person name="Lutzoni F."/>
            <person name="Magnuson J."/>
            <person name="Mondo S."/>
            <person name="Nolan M."/>
            <person name="Ohm R."/>
            <person name="Pangilinan J."/>
            <person name="Park H.-J."/>
            <person name="Ramirez L."/>
            <person name="Alfaro M."/>
            <person name="Sun H."/>
            <person name="Tritt A."/>
            <person name="Yoshinaga Y."/>
            <person name="Zwiers L.-H."/>
            <person name="Turgeon B."/>
            <person name="Goodwin S."/>
            <person name="Spatafora J."/>
            <person name="Crous P."/>
            <person name="Grigoriev I."/>
        </authorList>
    </citation>
    <scope>NUCLEOTIDE SEQUENCE</scope>
    <source>
        <strain evidence="1">CBS 525.71</strain>
    </source>
</reference>
<keyword evidence="2" id="KW-1185">Reference proteome</keyword>
<name>A0ACB6SIV7_9PLEO</name>
<evidence type="ECO:0000313" key="2">
    <source>
        <dbReference type="Proteomes" id="UP000799754"/>
    </source>
</evidence>
<accession>A0ACB6SIV7</accession>
<dbReference type="Proteomes" id="UP000799754">
    <property type="component" value="Unassembled WGS sequence"/>
</dbReference>
<gene>
    <name evidence="1" type="ORF">BU25DRAFT_355618</name>
</gene>
<organism evidence="1 2">
    <name type="scientific">Macroventuria anomochaeta</name>
    <dbReference type="NCBI Taxonomy" id="301207"/>
    <lineage>
        <taxon>Eukaryota</taxon>
        <taxon>Fungi</taxon>
        <taxon>Dikarya</taxon>
        <taxon>Ascomycota</taxon>
        <taxon>Pezizomycotina</taxon>
        <taxon>Dothideomycetes</taxon>
        <taxon>Pleosporomycetidae</taxon>
        <taxon>Pleosporales</taxon>
        <taxon>Pleosporineae</taxon>
        <taxon>Didymellaceae</taxon>
        <taxon>Macroventuria</taxon>
    </lineage>
</organism>